<name>A0ABY7YM41_9HYPH</name>
<proteinExistence type="predicted"/>
<dbReference type="EMBL" id="CP118246">
    <property type="protein sequence ID" value="WDR02375.1"/>
    <property type="molecule type" value="Genomic_DNA"/>
</dbReference>
<evidence type="ECO:0000313" key="2">
    <source>
        <dbReference type="EMBL" id="WDR02375.1"/>
    </source>
</evidence>
<feature type="region of interest" description="Disordered" evidence="1">
    <location>
        <begin position="257"/>
        <end position="278"/>
    </location>
</feature>
<dbReference type="Proteomes" id="UP001220530">
    <property type="component" value="Chromosome"/>
</dbReference>
<feature type="compositionally biased region" description="Basic and acidic residues" evidence="1">
    <location>
        <begin position="257"/>
        <end position="266"/>
    </location>
</feature>
<sequence length="278" mass="32548">MRTIPEQNPKYKNLFLRTYSCLFSPGRGDGTHFYEKSQWSYGKENRAFTSCAYKSLSRFRDLPEWLLPPKKKRAAAPIIASGKLSDYHLRLIIKAYAYDVPAAHAAKSMSVSYVSVRNIYALIRRRMIELGLYQSRERYEAFMEEGERDDGPYWDRSNYDRYVKRGLSLRRGVTPATKHEHIAELIFRFAKPAHLTAEQHNARHHADIVQLIKLSGPLNRPLTEDARDRAFWYRGERTLSLAMEGLGRILNLADRDFSRGRSKPDPRPPWPIRKKYRR</sequence>
<keyword evidence="3" id="KW-1185">Reference proteome</keyword>
<accession>A0ABY7YM41</accession>
<reference evidence="2 3" key="1">
    <citation type="submission" date="2023-02" db="EMBL/GenBank/DDBJ databases">
        <title>Devosia algicola sp. nov., isolated from the phycosphere of marine algae.</title>
        <authorList>
            <person name="Kim J.M."/>
            <person name="Lee J.K."/>
            <person name="Choi B.J."/>
            <person name="Bayburt H."/>
            <person name="Jeon C.O."/>
        </authorList>
    </citation>
    <scope>NUCLEOTIDE SEQUENCE [LARGE SCALE GENOMIC DNA]</scope>
    <source>
        <strain evidence="2 3">G20-9</strain>
    </source>
</reference>
<evidence type="ECO:0000313" key="3">
    <source>
        <dbReference type="Proteomes" id="UP001220530"/>
    </source>
</evidence>
<organism evidence="2 3">
    <name type="scientific">Devosia algicola</name>
    <dbReference type="NCBI Taxonomy" id="3026418"/>
    <lineage>
        <taxon>Bacteria</taxon>
        <taxon>Pseudomonadati</taxon>
        <taxon>Pseudomonadota</taxon>
        <taxon>Alphaproteobacteria</taxon>
        <taxon>Hyphomicrobiales</taxon>
        <taxon>Devosiaceae</taxon>
        <taxon>Devosia</taxon>
    </lineage>
</organism>
<dbReference type="RefSeq" id="WP_282218780.1">
    <property type="nucleotide sequence ID" value="NZ_CP118246.1"/>
</dbReference>
<protein>
    <submittedName>
        <fullName evidence="2">Uncharacterized protein</fullName>
    </submittedName>
</protein>
<gene>
    <name evidence="2" type="ORF">PSQ19_17445</name>
</gene>
<evidence type="ECO:0000256" key="1">
    <source>
        <dbReference type="SAM" id="MobiDB-lite"/>
    </source>
</evidence>